<evidence type="ECO:0000256" key="2">
    <source>
        <dbReference type="SAM" id="MobiDB-lite"/>
    </source>
</evidence>
<feature type="coiled-coil region" evidence="1">
    <location>
        <begin position="415"/>
        <end position="467"/>
    </location>
</feature>
<feature type="compositionally biased region" description="Basic and acidic residues" evidence="2">
    <location>
        <begin position="55"/>
        <end position="68"/>
    </location>
</feature>
<dbReference type="SUPFAM" id="SSF46934">
    <property type="entry name" value="UBA-like"/>
    <property type="match status" value="1"/>
</dbReference>
<sequence>MSFASVFKTLQELFPQVDRRVLKAVAIEHRKDVNAAVESILTEVLPSICSPPEAPHDHFNNKDNEHHSICSQDSTYTPSDAQNSGHLSSCQIQIEEQLQLPEHQKALEEANGVPSEPKSAVTEHEMMSPTKHQENVFGEDHQGVSSSTIEEIVYFDCNNVSRAAYDLNAPVHDTDIPVCTDSVLVKSCSKEDVPREFQLDSSHIHEETQKFWEDVFGSETTSSSNEKLEFQLDSSHIHEETQKLWEDVFGSETTSSSNEKSEPKGLIETVSEQMVDDTKLSDFEDESFSTTVVTQSGQICRMDVLEDAISDAKNNKKALFSSMELVINMMREVEDLEKAAEHAKEVAVRGGLDILSKVEEIKKMLLHAKEANDMHAGEVYGEKAILATEARELQSRLLNLSFERDRSLGILEEIRHSLEVRVAAAEEIRKAAEQEKHQKEESARKALVEQEQIMEKVVQESKRLQSEAEENSKLREFLMDRGQIVDILQGEIAVICQDVKILKENFDDRVPFSKSLSSSQTSCILASSGSSVKSLASDLVPEEVESLDSPKLTSTTPVDDDMPKMSLFEEIEGVEKKRVDDDWDMFEDDEADLYKLRQNSHC</sequence>
<proteinExistence type="predicted"/>
<feature type="compositionally biased region" description="Polar residues" evidence="2">
    <location>
        <begin position="69"/>
        <end position="87"/>
    </location>
</feature>
<dbReference type="PANTHER" id="PTHR48459">
    <property type="entry name" value="CUE DOMAIN-CONTAINING PROTEIN"/>
    <property type="match status" value="1"/>
</dbReference>
<gene>
    <name evidence="4" type="ORF">AQUCO_09200005v1</name>
</gene>
<dbReference type="SMART" id="SM00546">
    <property type="entry name" value="CUE"/>
    <property type="match status" value="1"/>
</dbReference>
<dbReference type="EMBL" id="KZ305109">
    <property type="protein sequence ID" value="PIA26498.1"/>
    <property type="molecule type" value="Genomic_DNA"/>
</dbReference>
<dbReference type="InterPro" id="IPR009060">
    <property type="entry name" value="UBA-like_sf"/>
</dbReference>
<organism evidence="4 5">
    <name type="scientific">Aquilegia coerulea</name>
    <name type="common">Rocky mountain columbine</name>
    <dbReference type="NCBI Taxonomy" id="218851"/>
    <lineage>
        <taxon>Eukaryota</taxon>
        <taxon>Viridiplantae</taxon>
        <taxon>Streptophyta</taxon>
        <taxon>Embryophyta</taxon>
        <taxon>Tracheophyta</taxon>
        <taxon>Spermatophyta</taxon>
        <taxon>Magnoliopsida</taxon>
        <taxon>Ranunculales</taxon>
        <taxon>Ranunculaceae</taxon>
        <taxon>Thalictroideae</taxon>
        <taxon>Aquilegia</taxon>
    </lineage>
</organism>
<accession>A0A2G5C5D1</accession>
<dbReference type="PROSITE" id="PS51140">
    <property type="entry name" value="CUE"/>
    <property type="match status" value="1"/>
</dbReference>
<dbReference type="AlphaFoldDB" id="A0A2G5C5D1"/>
<keyword evidence="1" id="KW-0175">Coiled coil</keyword>
<evidence type="ECO:0000256" key="1">
    <source>
        <dbReference type="SAM" id="Coils"/>
    </source>
</evidence>
<protein>
    <recommendedName>
        <fullName evidence="3">CUE domain-containing protein</fullName>
    </recommendedName>
</protein>
<dbReference type="PANTHER" id="PTHR48459:SF1">
    <property type="entry name" value="CUE DOMAIN-CONTAINING PROTEIN"/>
    <property type="match status" value="1"/>
</dbReference>
<reference evidence="4 5" key="1">
    <citation type="submission" date="2017-09" db="EMBL/GenBank/DDBJ databases">
        <title>WGS assembly of Aquilegia coerulea Goldsmith.</title>
        <authorList>
            <person name="Hodges S."/>
            <person name="Kramer E."/>
            <person name="Nordborg M."/>
            <person name="Tomkins J."/>
            <person name="Borevitz J."/>
            <person name="Derieg N."/>
            <person name="Yan J."/>
            <person name="Mihaltcheva S."/>
            <person name="Hayes R.D."/>
            <person name="Rokhsar D."/>
        </authorList>
    </citation>
    <scope>NUCLEOTIDE SEQUENCE [LARGE SCALE GENOMIC DNA]</scope>
    <source>
        <strain evidence="5">cv. Goldsmith</strain>
    </source>
</reference>
<dbReference type="Pfam" id="PF02845">
    <property type="entry name" value="CUE"/>
    <property type="match status" value="1"/>
</dbReference>
<dbReference type="InterPro" id="IPR003892">
    <property type="entry name" value="CUE"/>
</dbReference>
<evidence type="ECO:0000313" key="4">
    <source>
        <dbReference type="EMBL" id="PIA26498.1"/>
    </source>
</evidence>
<feature type="domain" description="CUE" evidence="3">
    <location>
        <begin position="2"/>
        <end position="45"/>
    </location>
</feature>
<dbReference type="OrthoDB" id="620544at2759"/>
<dbReference type="CDD" id="cd14279">
    <property type="entry name" value="CUE"/>
    <property type="match status" value="1"/>
</dbReference>
<evidence type="ECO:0000313" key="5">
    <source>
        <dbReference type="Proteomes" id="UP000230069"/>
    </source>
</evidence>
<evidence type="ECO:0000259" key="3">
    <source>
        <dbReference type="PROSITE" id="PS51140"/>
    </source>
</evidence>
<dbReference type="GO" id="GO:0043130">
    <property type="term" value="F:ubiquitin binding"/>
    <property type="evidence" value="ECO:0007669"/>
    <property type="project" value="InterPro"/>
</dbReference>
<keyword evidence="5" id="KW-1185">Reference proteome</keyword>
<dbReference type="Gene3D" id="1.10.8.10">
    <property type="entry name" value="DNA helicase RuvA subunit, C-terminal domain"/>
    <property type="match status" value="1"/>
</dbReference>
<feature type="region of interest" description="Disordered" evidence="2">
    <location>
        <begin position="55"/>
        <end position="87"/>
    </location>
</feature>
<name>A0A2G5C5D1_AQUCA</name>
<dbReference type="Proteomes" id="UP000230069">
    <property type="component" value="Unassembled WGS sequence"/>
</dbReference>